<evidence type="ECO:0000256" key="3">
    <source>
        <dbReference type="ARBA" id="ARBA00022737"/>
    </source>
</evidence>
<dbReference type="InterPro" id="IPR041561">
    <property type="entry name" value="PglD_N"/>
</dbReference>
<keyword evidence="3" id="KW-0677">Repeat</keyword>
<evidence type="ECO:0000256" key="4">
    <source>
        <dbReference type="ARBA" id="ARBA00023315"/>
    </source>
</evidence>
<comment type="caution">
    <text evidence="6">The sequence shown here is derived from an EMBL/GenBank/DDBJ whole genome shotgun (WGS) entry which is preliminary data.</text>
</comment>
<dbReference type="InterPro" id="IPR050179">
    <property type="entry name" value="Trans_hexapeptide_repeat"/>
</dbReference>
<comment type="similarity">
    <text evidence="1">Belongs to the transferase hexapeptide repeat family.</text>
</comment>
<reference evidence="6 7" key="1">
    <citation type="submission" date="2024-08" db="EMBL/GenBank/DDBJ databases">
        <authorList>
            <person name="Lu H."/>
        </authorList>
    </citation>
    <scope>NUCLEOTIDE SEQUENCE [LARGE SCALE GENOMIC DNA]</scope>
    <source>
        <strain evidence="6 7">BYS87W</strain>
    </source>
</reference>
<dbReference type="InterPro" id="IPR018357">
    <property type="entry name" value="Hexapep_transf_CS"/>
</dbReference>
<keyword evidence="2" id="KW-0808">Transferase</keyword>
<dbReference type="Pfam" id="PF00132">
    <property type="entry name" value="Hexapep"/>
    <property type="match status" value="1"/>
</dbReference>
<accession>A0ABW7H380</accession>
<dbReference type="CDD" id="cd03360">
    <property type="entry name" value="LbH_AT_putative"/>
    <property type="match status" value="1"/>
</dbReference>
<dbReference type="InterPro" id="IPR001451">
    <property type="entry name" value="Hexapep"/>
</dbReference>
<dbReference type="Proteomes" id="UP001606303">
    <property type="component" value="Unassembled WGS sequence"/>
</dbReference>
<evidence type="ECO:0000256" key="2">
    <source>
        <dbReference type="ARBA" id="ARBA00022679"/>
    </source>
</evidence>
<evidence type="ECO:0000313" key="6">
    <source>
        <dbReference type="EMBL" id="MFG6468681.1"/>
    </source>
</evidence>
<dbReference type="InterPro" id="IPR011004">
    <property type="entry name" value="Trimer_LpxA-like_sf"/>
</dbReference>
<sequence>MKQIVLVGAGGMARELLALMAPQIQSGQIRVRGVVDDTREPCDAVFPGYPYPVLSGIAQYTPQADDEVVIAIGDPTARLRIAHDLRARGARFHTFIHPMSVVAPDAQIGEGVIVYPFSLISANTRLSDFVVINTHSGAGHDVSIGEGSVICAHVDLTGWVQIGTAVLVGSHASILPKVRIGDGARIGAGSTVVRSVKPGATVFSQPARTLQQSS</sequence>
<dbReference type="PANTHER" id="PTHR43300">
    <property type="entry name" value="ACETYLTRANSFERASE"/>
    <property type="match status" value="1"/>
</dbReference>
<dbReference type="PANTHER" id="PTHR43300:SF7">
    <property type="entry name" value="UDP-N-ACETYLBACILLOSAMINE N-ACETYLTRANSFERASE"/>
    <property type="match status" value="1"/>
</dbReference>
<feature type="domain" description="PglD N-terminal" evidence="5">
    <location>
        <begin position="3"/>
        <end position="85"/>
    </location>
</feature>
<evidence type="ECO:0000256" key="1">
    <source>
        <dbReference type="ARBA" id="ARBA00007274"/>
    </source>
</evidence>
<dbReference type="NCBIfam" id="TIGR03570">
    <property type="entry name" value="NeuD_NnaD"/>
    <property type="match status" value="1"/>
</dbReference>
<name>A0ABW7H380_9BURK</name>
<dbReference type="Pfam" id="PF17836">
    <property type="entry name" value="PglD_N"/>
    <property type="match status" value="1"/>
</dbReference>
<evidence type="ECO:0000313" key="7">
    <source>
        <dbReference type="Proteomes" id="UP001606303"/>
    </source>
</evidence>
<organism evidence="6 7">
    <name type="scientific">Pelomonas baiyunensis</name>
    <dbReference type="NCBI Taxonomy" id="3299026"/>
    <lineage>
        <taxon>Bacteria</taxon>
        <taxon>Pseudomonadati</taxon>
        <taxon>Pseudomonadota</taxon>
        <taxon>Betaproteobacteria</taxon>
        <taxon>Burkholderiales</taxon>
        <taxon>Sphaerotilaceae</taxon>
        <taxon>Roseateles</taxon>
    </lineage>
</organism>
<dbReference type="EMBL" id="JBIGIB010000006">
    <property type="protein sequence ID" value="MFG6468681.1"/>
    <property type="molecule type" value="Genomic_DNA"/>
</dbReference>
<dbReference type="PROSITE" id="PS00101">
    <property type="entry name" value="HEXAPEP_TRANSFERASES"/>
    <property type="match status" value="1"/>
</dbReference>
<dbReference type="InterPro" id="IPR020019">
    <property type="entry name" value="AcTrfase_PglD-like"/>
</dbReference>
<evidence type="ECO:0000259" key="5">
    <source>
        <dbReference type="Pfam" id="PF17836"/>
    </source>
</evidence>
<keyword evidence="7" id="KW-1185">Reference proteome</keyword>
<dbReference type="SUPFAM" id="SSF51161">
    <property type="entry name" value="Trimeric LpxA-like enzymes"/>
    <property type="match status" value="1"/>
</dbReference>
<protein>
    <submittedName>
        <fullName evidence="6">Acetyltransferase</fullName>
    </submittedName>
</protein>
<gene>
    <name evidence="6" type="ORF">ACG01O_18810</name>
</gene>
<proteinExistence type="inferred from homology"/>
<keyword evidence="4" id="KW-0012">Acyltransferase</keyword>
<dbReference type="RefSeq" id="WP_394386942.1">
    <property type="nucleotide sequence ID" value="NZ_JBIGIB010000006.1"/>
</dbReference>
<dbReference type="Gene3D" id="2.160.10.10">
    <property type="entry name" value="Hexapeptide repeat proteins"/>
    <property type="match status" value="1"/>
</dbReference>
<dbReference type="Gene3D" id="3.40.50.20">
    <property type="match status" value="1"/>
</dbReference>